<organism evidence="2 3">
    <name type="scientific">Engystomops pustulosus</name>
    <name type="common">Tungara frog</name>
    <name type="synonym">Physalaemus pustulosus</name>
    <dbReference type="NCBI Taxonomy" id="76066"/>
    <lineage>
        <taxon>Eukaryota</taxon>
        <taxon>Metazoa</taxon>
        <taxon>Chordata</taxon>
        <taxon>Craniata</taxon>
        <taxon>Vertebrata</taxon>
        <taxon>Euteleostomi</taxon>
        <taxon>Amphibia</taxon>
        <taxon>Batrachia</taxon>
        <taxon>Anura</taxon>
        <taxon>Neobatrachia</taxon>
        <taxon>Hyloidea</taxon>
        <taxon>Leptodactylidae</taxon>
        <taxon>Leiuperinae</taxon>
        <taxon>Engystomops</taxon>
    </lineage>
</organism>
<proteinExistence type="predicted"/>
<evidence type="ECO:0000313" key="2">
    <source>
        <dbReference type="EMBL" id="KAG8539677.1"/>
    </source>
</evidence>
<dbReference type="Proteomes" id="UP000824782">
    <property type="component" value="Unassembled WGS sequence"/>
</dbReference>
<dbReference type="AlphaFoldDB" id="A0AAV6YRG3"/>
<comment type="caution">
    <text evidence="2">The sequence shown here is derived from an EMBL/GenBank/DDBJ whole genome shotgun (WGS) entry which is preliminary data.</text>
</comment>
<dbReference type="EMBL" id="WNYA01013567">
    <property type="protein sequence ID" value="KAG8539677.1"/>
    <property type="molecule type" value="Genomic_DNA"/>
</dbReference>
<gene>
    <name evidence="2" type="ORF">GDO81_020548</name>
</gene>
<sequence>MTTPVTGSRRTPAPPKWSQTPTPQSCVPGHSISAVINVDIPSQCLIPLICRAGASLLSMYIKCSHFHLSYHPCQQDTRSLSSHELSPAPC</sequence>
<accession>A0AAV6YRG3</accession>
<evidence type="ECO:0000256" key="1">
    <source>
        <dbReference type="SAM" id="MobiDB-lite"/>
    </source>
</evidence>
<evidence type="ECO:0000313" key="3">
    <source>
        <dbReference type="Proteomes" id="UP000824782"/>
    </source>
</evidence>
<name>A0AAV6YRG3_ENGPU</name>
<reference evidence="2" key="1">
    <citation type="thesis" date="2020" institute="ProQuest LLC" country="789 East Eisenhower Parkway, Ann Arbor, MI, USA">
        <title>Comparative Genomics and Chromosome Evolution.</title>
        <authorList>
            <person name="Mudd A.B."/>
        </authorList>
    </citation>
    <scope>NUCLEOTIDE SEQUENCE</scope>
    <source>
        <strain evidence="2">237g6f4</strain>
        <tissue evidence="2">Blood</tissue>
    </source>
</reference>
<keyword evidence="3" id="KW-1185">Reference proteome</keyword>
<protein>
    <submittedName>
        <fullName evidence="2">Uncharacterized protein</fullName>
    </submittedName>
</protein>
<feature type="region of interest" description="Disordered" evidence="1">
    <location>
        <begin position="1"/>
        <end position="24"/>
    </location>
</feature>